<protein>
    <submittedName>
        <fullName evidence="1">Uncharacterized protein</fullName>
    </submittedName>
</protein>
<dbReference type="EMBL" id="CP146016">
    <property type="protein sequence ID" value="WWQ59264.1"/>
    <property type="molecule type" value="Genomic_DNA"/>
</dbReference>
<reference evidence="1 2" key="1">
    <citation type="submission" date="2024-02" db="EMBL/GenBank/DDBJ databases">
        <title>STSV induces naive adaptation in Sulfolobus.</title>
        <authorList>
            <person name="Xiang X."/>
            <person name="Song M."/>
        </authorList>
    </citation>
    <scope>NUCLEOTIDE SEQUENCE [LARGE SCALE GENOMIC DNA]</scope>
    <source>
        <strain evidence="1 2">RT2</strain>
    </source>
</reference>
<organism evidence="1 2">
    <name type="scientific">Sulfolobus tengchongensis</name>
    <dbReference type="NCBI Taxonomy" id="207809"/>
    <lineage>
        <taxon>Archaea</taxon>
        <taxon>Thermoproteota</taxon>
        <taxon>Thermoprotei</taxon>
        <taxon>Sulfolobales</taxon>
        <taxon>Sulfolobaceae</taxon>
        <taxon>Sulfolobus</taxon>
    </lineage>
</organism>
<name>A0AAX4KWI0_9CREN</name>
<dbReference type="AlphaFoldDB" id="A0AAX4KWI0"/>
<accession>A0AAX4KWI0</accession>
<evidence type="ECO:0000313" key="2">
    <source>
        <dbReference type="Proteomes" id="UP001432202"/>
    </source>
</evidence>
<keyword evidence="2" id="KW-1185">Reference proteome</keyword>
<dbReference type="Proteomes" id="UP001432202">
    <property type="component" value="Chromosome"/>
</dbReference>
<proteinExistence type="predicted"/>
<evidence type="ECO:0000313" key="1">
    <source>
        <dbReference type="EMBL" id="WWQ59264.1"/>
    </source>
</evidence>
<sequence>MPLLPLAVGFFGLGTGYFVYGGWEVTNYPNNSEALGKSLGQ</sequence>
<gene>
    <name evidence="1" type="ORF">V6M85_07040</name>
</gene>